<feature type="signal peptide" evidence="1">
    <location>
        <begin position="1"/>
        <end position="23"/>
    </location>
</feature>
<evidence type="ECO:0000256" key="1">
    <source>
        <dbReference type="SAM" id="SignalP"/>
    </source>
</evidence>
<comment type="caution">
    <text evidence="2">The sequence shown here is derived from an EMBL/GenBank/DDBJ whole genome shotgun (WGS) entry which is preliminary data.</text>
</comment>
<protein>
    <submittedName>
        <fullName evidence="2">Uncharacterized protein</fullName>
    </submittedName>
</protein>
<dbReference type="AlphaFoldDB" id="A0A1Y1UNN0"/>
<evidence type="ECO:0000313" key="3">
    <source>
        <dbReference type="Proteomes" id="UP000193218"/>
    </source>
</evidence>
<dbReference type="Proteomes" id="UP000193218">
    <property type="component" value="Unassembled WGS sequence"/>
</dbReference>
<keyword evidence="1" id="KW-0732">Signal</keyword>
<organism evidence="2 3">
    <name type="scientific">Kockovaella imperatae</name>
    <dbReference type="NCBI Taxonomy" id="4999"/>
    <lineage>
        <taxon>Eukaryota</taxon>
        <taxon>Fungi</taxon>
        <taxon>Dikarya</taxon>
        <taxon>Basidiomycota</taxon>
        <taxon>Agaricomycotina</taxon>
        <taxon>Tremellomycetes</taxon>
        <taxon>Tremellales</taxon>
        <taxon>Cuniculitremaceae</taxon>
        <taxon>Kockovaella</taxon>
    </lineage>
</organism>
<keyword evidence="3" id="KW-1185">Reference proteome</keyword>
<reference evidence="2 3" key="1">
    <citation type="submission" date="2017-03" db="EMBL/GenBank/DDBJ databases">
        <title>Widespread Adenine N6-methylation of Active Genes in Fungi.</title>
        <authorList>
            <consortium name="DOE Joint Genome Institute"/>
            <person name="Mondo S.J."/>
            <person name="Dannebaum R.O."/>
            <person name="Kuo R.C."/>
            <person name="Louie K.B."/>
            <person name="Bewick A.J."/>
            <person name="Labutti K."/>
            <person name="Haridas S."/>
            <person name="Kuo A."/>
            <person name="Salamov A."/>
            <person name="Ahrendt S.R."/>
            <person name="Lau R."/>
            <person name="Bowen B.P."/>
            <person name="Lipzen A."/>
            <person name="Sullivan W."/>
            <person name="Andreopoulos W.B."/>
            <person name="Clum A."/>
            <person name="Lindquist E."/>
            <person name="Daum C."/>
            <person name="Northen T.R."/>
            <person name="Ramamoorthy G."/>
            <person name="Schmitz R.J."/>
            <person name="Gryganskyi A."/>
            <person name="Culley D."/>
            <person name="Magnuson J."/>
            <person name="James T.Y."/>
            <person name="O'Malley M.A."/>
            <person name="Stajich J.E."/>
            <person name="Spatafora J.W."/>
            <person name="Visel A."/>
            <person name="Grigoriev I.V."/>
        </authorList>
    </citation>
    <scope>NUCLEOTIDE SEQUENCE [LARGE SCALE GENOMIC DNA]</scope>
    <source>
        <strain evidence="2 3">NRRL Y-17943</strain>
    </source>
</reference>
<feature type="chain" id="PRO_5013390675" evidence="1">
    <location>
        <begin position="24"/>
        <end position="79"/>
    </location>
</feature>
<dbReference type="InParanoid" id="A0A1Y1UNN0"/>
<proteinExistence type="predicted"/>
<gene>
    <name evidence="2" type="ORF">BD324DRAFT_622139</name>
</gene>
<dbReference type="GeneID" id="33557251"/>
<dbReference type="RefSeq" id="XP_021872657.1">
    <property type="nucleotide sequence ID" value="XM_022015442.1"/>
</dbReference>
<name>A0A1Y1UNN0_9TREE</name>
<sequence length="79" mass="9109">MRVSKRALVRLVLTWVHLQEVLAHPIRQDEEEAQWHKKSWQKTKRSVGDPGMLDVYIVTLADGADLTAHLTWLSGEFDT</sequence>
<accession>A0A1Y1UNN0</accession>
<dbReference type="EMBL" id="NBSH01000004">
    <property type="protein sequence ID" value="ORX38735.1"/>
    <property type="molecule type" value="Genomic_DNA"/>
</dbReference>
<evidence type="ECO:0000313" key="2">
    <source>
        <dbReference type="EMBL" id="ORX38735.1"/>
    </source>
</evidence>